<evidence type="ECO:0000256" key="1">
    <source>
        <dbReference type="ARBA" id="ARBA00022801"/>
    </source>
</evidence>
<dbReference type="InterPro" id="IPR015797">
    <property type="entry name" value="NUDIX_hydrolase-like_dom_sf"/>
</dbReference>
<comment type="caution">
    <text evidence="3">The sequence shown here is derived from an EMBL/GenBank/DDBJ whole genome shotgun (WGS) entry which is preliminary data.</text>
</comment>
<dbReference type="Pfam" id="PF00293">
    <property type="entry name" value="NUDIX"/>
    <property type="match status" value="1"/>
</dbReference>
<keyword evidence="4" id="KW-1185">Reference proteome</keyword>
<dbReference type="GO" id="GO:0016787">
    <property type="term" value="F:hydrolase activity"/>
    <property type="evidence" value="ECO:0007669"/>
    <property type="project" value="UniProtKB-KW"/>
</dbReference>
<keyword evidence="1" id="KW-0378">Hydrolase</keyword>
<feature type="domain" description="Nudix hydrolase" evidence="2">
    <location>
        <begin position="1"/>
        <end position="137"/>
    </location>
</feature>
<dbReference type="AlphaFoldDB" id="A0A9X3WYK2"/>
<dbReference type="SUPFAM" id="SSF55811">
    <property type="entry name" value="Nudix"/>
    <property type="match status" value="1"/>
</dbReference>
<dbReference type="EMBL" id="JAGTJJ010000003">
    <property type="protein sequence ID" value="MDC3980712.1"/>
    <property type="molecule type" value="Genomic_DNA"/>
</dbReference>
<dbReference type="Proteomes" id="UP001151081">
    <property type="component" value="Unassembled WGS sequence"/>
</dbReference>
<dbReference type="InterPro" id="IPR020084">
    <property type="entry name" value="NUDIX_hydrolase_CS"/>
</dbReference>
<name>A0A9X3WYK2_9BACT</name>
<evidence type="ECO:0000313" key="3">
    <source>
        <dbReference type="EMBL" id="MDC3980712.1"/>
    </source>
</evidence>
<accession>A0A9X3WYK2</accession>
<sequence>MTRRAFSVAVYPRYEGRILLIRHRRLGIWLPPGGEMLPDESPLEAAARELREETGLVGRFPVVSDIDGTPPGFIGYEEHPAGSKGIHLNFVFVADVDTDVVQPNDEFEEWRWVTHFNDVGGPPNVAQLGRIALAARARG</sequence>
<reference evidence="3 4" key="1">
    <citation type="submission" date="2021-04" db="EMBL/GenBank/DDBJ databases">
        <title>Genome analysis of Polyangium sp.</title>
        <authorList>
            <person name="Li Y."/>
            <person name="Wang J."/>
        </authorList>
    </citation>
    <scope>NUCLEOTIDE SEQUENCE [LARGE SCALE GENOMIC DNA]</scope>
    <source>
        <strain evidence="3 4">SDU14</strain>
    </source>
</reference>
<evidence type="ECO:0000313" key="4">
    <source>
        <dbReference type="Proteomes" id="UP001151081"/>
    </source>
</evidence>
<dbReference type="InterPro" id="IPR000086">
    <property type="entry name" value="NUDIX_hydrolase_dom"/>
</dbReference>
<protein>
    <submittedName>
        <fullName evidence="3">NUDIX domain-containing protein</fullName>
    </submittedName>
</protein>
<dbReference type="RefSeq" id="WP_272419323.1">
    <property type="nucleotide sequence ID" value="NZ_JAGTJJ010000003.1"/>
</dbReference>
<dbReference type="PANTHER" id="PTHR43736:SF1">
    <property type="entry name" value="DIHYDRONEOPTERIN TRIPHOSPHATE DIPHOSPHATASE"/>
    <property type="match status" value="1"/>
</dbReference>
<proteinExistence type="predicted"/>
<organism evidence="3 4">
    <name type="scientific">Polyangium jinanense</name>
    <dbReference type="NCBI Taxonomy" id="2829994"/>
    <lineage>
        <taxon>Bacteria</taxon>
        <taxon>Pseudomonadati</taxon>
        <taxon>Myxococcota</taxon>
        <taxon>Polyangia</taxon>
        <taxon>Polyangiales</taxon>
        <taxon>Polyangiaceae</taxon>
        <taxon>Polyangium</taxon>
    </lineage>
</organism>
<evidence type="ECO:0000259" key="2">
    <source>
        <dbReference type="PROSITE" id="PS51462"/>
    </source>
</evidence>
<dbReference type="PROSITE" id="PS51462">
    <property type="entry name" value="NUDIX"/>
    <property type="match status" value="1"/>
</dbReference>
<dbReference type="Gene3D" id="3.90.79.10">
    <property type="entry name" value="Nucleoside Triphosphate Pyrophosphohydrolase"/>
    <property type="match status" value="1"/>
</dbReference>
<dbReference type="PROSITE" id="PS00893">
    <property type="entry name" value="NUDIX_BOX"/>
    <property type="match status" value="1"/>
</dbReference>
<dbReference type="PANTHER" id="PTHR43736">
    <property type="entry name" value="ADP-RIBOSE PYROPHOSPHATASE"/>
    <property type="match status" value="1"/>
</dbReference>
<gene>
    <name evidence="3" type="ORF">KEG57_09410</name>
</gene>